<dbReference type="SFLD" id="SFLDG00301">
    <property type="entry name" value="RuBisCO-like_proteins"/>
    <property type="match status" value="1"/>
</dbReference>
<gene>
    <name evidence="3" type="ORF">KHC33_16270</name>
</gene>
<evidence type="ECO:0000313" key="3">
    <source>
        <dbReference type="EMBL" id="QVV88838.1"/>
    </source>
</evidence>
<dbReference type="Gene3D" id="3.20.20.110">
    <property type="entry name" value="Ribulose bisphosphate carboxylase, large subunit, C-terminal domain"/>
    <property type="match status" value="1"/>
</dbReference>
<keyword evidence="4" id="KW-1185">Reference proteome</keyword>
<dbReference type="SUPFAM" id="SSF51649">
    <property type="entry name" value="RuBisCo, C-terminal domain"/>
    <property type="match status" value="1"/>
</dbReference>
<dbReference type="PANTHER" id="PTHR42704:SF17">
    <property type="entry name" value="RIBULOSE BISPHOSPHATE CARBOXYLASE LARGE CHAIN"/>
    <property type="match status" value="1"/>
</dbReference>
<dbReference type="InterPro" id="IPR000685">
    <property type="entry name" value="RuBisCO_lsu_C"/>
</dbReference>
<dbReference type="Pfam" id="PF02788">
    <property type="entry name" value="RuBisCO_large_N"/>
    <property type="match status" value="1"/>
</dbReference>
<name>A0A8E7B0H0_9EURY</name>
<dbReference type="InterPro" id="IPR036376">
    <property type="entry name" value="RuBisCO_lsu_C_sf"/>
</dbReference>
<dbReference type="GeneID" id="65098772"/>
<reference evidence="3 4" key="1">
    <citation type="submission" date="2021-05" db="EMBL/GenBank/DDBJ databases">
        <title>A novel Methanospirillum isolate from a pyrite-forming mixed culture.</title>
        <authorList>
            <person name="Bunk B."/>
            <person name="Sproer C."/>
            <person name="Spring S."/>
            <person name="Pester M."/>
        </authorList>
    </citation>
    <scope>NUCLEOTIDE SEQUENCE [LARGE SCALE GENOMIC DNA]</scope>
    <source>
        <strain evidence="3 4">J.3.6.1-F.2.7.3</strain>
    </source>
</reference>
<dbReference type="AlphaFoldDB" id="A0A8E7B0H0"/>
<evidence type="ECO:0000259" key="1">
    <source>
        <dbReference type="Pfam" id="PF00016"/>
    </source>
</evidence>
<proteinExistence type="predicted"/>
<dbReference type="InterPro" id="IPR017443">
    <property type="entry name" value="RuBisCO_lsu_fd_N"/>
</dbReference>
<dbReference type="EMBL" id="CP075546">
    <property type="protein sequence ID" value="QVV88838.1"/>
    <property type="molecule type" value="Genomic_DNA"/>
</dbReference>
<organism evidence="3 4">
    <name type="scientific">Methanospirillum purgamenti</name>
    <dbReference type="NCBI Taxonomy" id="2834276"/>
    <lineage>
        <taxon>Archaea</taxon>
        <taxon>Methanobacteriati</taxon>
        <taxon>Methanobacteriota</taxon>
        <taxon>Stenosarchaea group</taxon>
        <taxon>Methanomicrobia</taxon>
        <taxon>Methanomicrobiales</taxon>
        <taxon>Methanospirillaceae</taxon>
        <taxon>Methanospirillum</taxon>
    </lineage>
</organism>
<dbReference type="Proteomes" id="UP000680656">
    <property type="component" value="Chromosome"/>
</dbReference>
<dbReference type="KEGG" id="mrtj:KHC33_16270"/>
<dbReference type="GO" id="GO:0016984">
    <property type="term" value="F:ribulose-bisphosphate carboxylase activity"/>
    <property type="evidence" value="ECO:0007669"/>
    <property type="project" value="InterPro"/>
</dbReference>
<accession>A0A8E7B0H0</accession>
<dbReference type="RefSeq" id="WP_214419641.1">
    <property type="nucleotide sequence ID" value="NZ_CP075546.1"/>
</dbReference>
<dbReference type="InterPro" id="IPR036422">
    <property type="entry name" value="RuBisCO_lsu_N_sf"/>
</dbReference>
<dbReference type="SFLD" id="SFLDS00014">
    <property type="entry name" value="RuBisCO"/>
    <property type="match status" value="1"/>
</dbReference>
<dbReference type="GO" id="GO:0000287">
    <property type="term" value="F:magnesium ion binding"/>
    <property type="evidence" value="ECO:0007669"/>
    <property type="project" value="InterPro"/>
</dbReference>
<sequence length="400" mass="43459">MTDVVATYYFRPKEGVSPDWAARAIAEEQTTGTWTEISTRQNYVRYLDGRIGDIIPTGQGYTCSITYPSEIFEPGNIPQYLSVVAGNLFGLSRLAAVRLIDVEFSKDIIPFKGPGYGIEGIRKLVGTTDRPHVGTIIKPKVGLNPKDTAEVAYEAAIGGVDLIKDDETLTDQKFCPLNERLPLVMEQLDRVRSESGRNVLYAVNISTAGDKIVERAREAVRMGANMLMIDVIVCGFDAVRAVAEEPGLNLPIHVHRTMHAAITRNREHGIAMRPLCRLVRMLGGDQLHTGTVSGKMEHDVTELRGDNLALTEPFFDLKPVFPVASGGLHPGGVDKEIRLLGRDIILQAGGGIHGHPDGTRAGAAAMRQAVDAAVAGIPPATYAQDHPELKRALDKWGIAN</sequence>
<dbReference type="InterPro" id="IPR033966">
    <property type="entry name" value="RuBisCO"/>
</dbReference>
<dbReference type="Pfam" id="PF00016">
    <property type="entry name" value="RuBisCO_large"/>
    <property type="match status" value="1"/>
</dbReference>
<dbReference type="PANTHER" id="PTHR42704">
    <property type="entry name" value="RIBULOSE BISPHOSPHATE CARBOXYLASE"/>
    <property type="match status" value="1"/>
</dbReference>
<dbReference type="Gene3D" id="3.30.70.150">
    <property type="entry name" value="RuBisCO large subunit, N-terminal domain"/>
    <property type="match status" value="1"/>
</dbReference>
<dbReference type="SUPFAM" id="SSF54966">
    <property type="entry name" value="RuBisCO, large subunit, small (N-terminal) domain"/>
    <property type="match status" value="1"/>
</dbReference>
<evidence type="ECO:0000313" key="4">
    <source>
        <dbReference type="Proteomes" id="UP000680656"/>
    </source>
</evidence>
<protein>
    <submittedName>
        <fullName evidence="3">Ribulose 1,5-bisphosphate carboxylase</fullName>
    </submittedName>
</protein>
<feature type="domain" description="Ribulose bisphosphate carboxylase large subunit ferrodoxin-like N-terminal" evidence="2">
    <location>
        <begin position="2"/>
        <end position="105"/>
    </location>
</feature>
<dbReference type="GO" id="GO:0015977">
    <property type="term" value="P:carbon fixation"/>
    <property type="evidence" value="ECO:0007669"/>
    <property type="project" value="InterPro"/>
</dbReference>
<feature type="domain" description="Ribulose bisphosphate carboxylase large subunit C-terminal" evidence="1">
    <location>
        <begin position="117"/>
        <end position="396"/>
    </location>
</feature>
<evidence type="ECO:0000259" key="2">
    <source>
        <dbReference type="Pfam" id="PF02788"/>
    </source>
</evidence>